<keyword evidence="1" id="KW-0472">Membrane</keyword>
<proteinExistence type="predicted"/>
<feature type="transmembrane region" description="Helical" evidence="1">
    <location>
        <begin position="76"/>
        <end position="97"/>
    </location>
</feature>
<evidence type="ECO:0008006" key="3">
    <source>
        <dbReference type="Google" id="ProtNLM"/>
    </source>
</evidence>
<gene>
    <name evidence="2" type="ORF">CH379_14955</name>
</gene>
<accession>A0A2N0BMQ4</accession>
<name>A0A2N0B6D2_9LEPT</name>
<dbReference type="AlphaFoldDB" id="A0A2N0B6D2"/>
<feature type="transmembrane region" description="Helical" evidence="1">
    <location>
        <begin position="50"/>
        <end position="69"/>
    </location>
</feature>
<feature type="transmembrane region" description="Helical" evidence="1">
    <location>
        <begin position="109"/>
        <end position="140"/>
    </location>
</feature>
<feature type="transmembrane region" description="Helical" evidence="1">
    <location>
        <begin position="21"/>
        <end position="44"/>
    </location>
</feature>
<keyword evidence="1" id="KW-1133">Transmembrane helix</keyword>
<organism evidence="2">
    <name type="scientific">Leptospira ellisii</name>
    <dbReference type="NCBI Taxonomy" id="2023197"/>
    <lineage>
        <taxon>Bacteria</taxon>
        <taxon>Pseudomonadati</taxon>
        <taxon>Spirochaetota</taxon>
        <taxon>Spirochaetia</taxon>
        <taxon>Leptospirales</taxon>
        <taxon>Leptospiraceae</taxon>
        <taxon>Leptospira</taxon>
    </lineage>
</organism>
<dbReference type="EMBL" id="NPEF01000171">
    <property type="protein sequence ID" value="PJZ92112.1"/>
    <property type="molecule type" value="Genomic_DNA"/>
</dbReference>
<evidence type="ECO:0000256" key="1">
    <source>
        <dbReference type="SAM" id="Phobius"/>
    </source>
</evidence>
<evidence type="ECO:0000313" key="2">
    <source>
        <dbReference type="EMBL" id="PJZ92112.1"/>
    </source>
</evidence>
<reference evidence="2" key="1">
    <citation type="submission" date="2017-07" db="EMBL/GenBank/DDBJ databases">
        <title>Leptospira spp. isolated from tropical soils.</title>
        <authorList>
            <person name="Thibeaux R."/>
            <person name="Iraola G."/>
            <person name="Ferres I."/>
            <person name="Bierque E."/>
            <person name="Girault D."/>
            <person name="Soupe-Gilbert M.-E."/>
            <person name="Picardeau M."/>
            <person name="Goarant C."/>
        </authorList>
    </citation>
    <scope>NUCLEOTIDE SEQUENCE [LARGE SCALE GENOMIC DNA]</scope>
    <source>
        <strain evidence="2">ATI7-C-A5</strain>
    </source>
</reference>
<protein>
    <recommendedName>
        <fullName evidence="3">DUF2157 domain-containing protein</fullName>
    </recommendedName>
</protein>
<comment type="caution">
    <text evidence="2">The sequence shown here is derived from an EMBL/GenBank/DDBJ whole genome shotgun (WGS) entry which is preliminary data.</text>
</comment>
<keyword evidence="1" id="KW-0812">Transmembrane</keyword>
<accession>A0A2N0B6D2</accession>
<sequence length="160" mass="18694">MEFSTFIRRIYKDRDYLTRNRALHLFVFNVAAVLLGISSNFFLWIFTGQYVRIGFSIMAFASAVSLFFLLRKNYEIALNTVLTATIISVSFGWFWGIPNIGSDVGNKNFVLVIFIMIFLYFTDVKRTILITIYCLILIFTDEFLKFGNDRKRPVLPSFKF</sequence>
<dbReference type="OrthoDB" id="9108362at2"/>